<keyword evidence="2" id="KW-1185">Reference proteome</keyword>
<organism evidence="1 2">
    <name type="scientific">Streptomyces griseoviridis</name>
    <dbReference type="NCBI Taxonomy" id="45398"/>
    <lineage>
        <taxon>Bacteria</taxon>
        <taxon>Bacillati</taxon>
        <taxon>Actinomycetota</taxon>
        <taxon>Actinomycetes</taxon>
        <taxon>Kitasatosporales</taxon>
        <taxon>Streptomycetaceae</taxon>
        <taxon>Streptomyces</taxon>
    </lineage>
</organism>
<dbReference type="EMBL" id="BMSL01000006">
    <property type="protein sequence ID" value="GGS36612.1"/>
    <property type="molecule type" value="Genomic_DNA"/>
</dbReference>
<protein>
    <submittedName>
        <fullName evidence="1">Uncharacterized protein</fullName>
    </submittedName>
</protein>
<evidence type="ECO:0000313" key="2">
    <source>
        <dbReference type="Proteomes" id="UP000653493"/>
    </source>
</evidence>
<name>A0A918LES4_STRGD</name>
<dbReference type="AlphaFoldDB" id="A0A918LES4"/>
<reference evidence="1" key="2">
    <citation type="submission" date="2020-09" db="EMBL/GenBank/DDBJ databases">
        <authorList>
            <person name="Sun Q."/>
            <person name="Ohkuma M."/>
        </authorList>
    </citation>
    <scope>NUCLEOTIDE SEQUENCE</scope>
    <source>
        <strain evidence="1">JCM 4234</strain>
    </source>
</reference>
<proteinExistence type="predicted"/>
<comment type="caution">
    <text evidence="1">The sequence shown here is derived from an EMBL/GenBank/DDBJ whole genome shotgun (WGS) entry which is preliminary data.</text>
</comment>
<reference evidence="1" key="1">
    <citation type="journal article" date="2014" name="Int. J. Syst. Evol. Microbiol.">
        <title>Complete genome sequence of Corynebacterium casei LMG S-19264T (=DSM 44701T), isolated from a smear-ripened cheese.</title>
        <authorList>
            <consortium name="US DOE Joint Genome Institute (JGI-PGF)"/>
            <person name="Walter F."/>
            <person name="Albersmeier A."/>
            <person name="Kalinowski J."/>
            <person name="Ruckert C."/>
        </authorList>
    </citation>
    <scope>NUCLEOTIDE SEQUENCE</scope>
    <source>
        <strain evidence="1">JCM 4234</strain>
    </source>
</reference>
<evidence type="ECO:0000313" key="1">
    <source>
        <dbReference type="EMBL" id="GGS36612.1"/>
    </source>
</evidence>
<accession>A0A918LES4</accession>
<sequence length="55" mass="5979">MDIFLTVLVLLAVIAVGAFLIHRLNAQHGVRIAAFHYGRRGTAVPDRKPPDGRTG</sequence>
<dbReference type="Proteomes" id="UP000653493">
    <property type="component" value="Unassembled WGS sequence"/>
</dbReference>
<gene>
    <name evidence="1" type="ORF">GCM10010238_27450</name>
</gene>